<dbReference type="AlphaFoldDB" id="A0AAX3BD93"/>
<gene>
    <name evidence="1" type="ORF">KDW03_00305</name>
</gene>
<dbReference type="KEGG" id="taqu:KDW03_00305"/>
<dbReference type="EMBL" id="CP073355">
    <property type="protein sequence ID" value="URA10282.1"/>
    <property type="molecule type" value="Genomic_DNA"/>
</dbReference>
<evidence type="ECO:0000313" key="1">
    <source>
        <dbReference type="EMBL" id="URA10282.1"/>
    </source>
</evidence>
<accession>A0AAX3BD93</accession>
<protein>
    <submittedName>
        <fullName evidence="1">Uncharacterized protein</fullName>
    </submittedName>
</protein>
<name>A0AAX3BD93_9SPIR</name>
<keyword evidence="2" id="KW-1185">Reference proteome</keyword>
<proteinExistence type="predicted"/>
<dbReference type="RefSeq" id="WP_271435414.1">
    <property type="nucleotide sequence ID" value="NZ_CP073355.1"/>
</dbReference>
<reference evidence="1" key="2">
    <citation type="submission" date="2022-06" db="EMBL/GenBank/DDBJ databases">
        <title>Thermospira aquatica gen. nov., sp. nov.</title>
        <authorList>
            <person name="Ben Ali Gam Z."/>
            <person name="Labat M."/>
        </authorList>
    </citation>
    <scope>NUCLEOTIDE SEQUENCE</scope>
    <source>
        <strain evidence="1">F1F22</strain>
    </source>
</reference>
<organism evidence="1 2">
    <name type="scientific">Thermospira aquatica</name>
    <dbReference type="NCBI Taxonomy" id="2828656"/>
    <lineage>
        <taxon>Bacteria</taxon>
        <taxon>Pseudomonadati</taxon>
        <taxon>Spirochaetota</taxon>
        <taxon>Spirochaetia</taxon>
        <taxon>Brevinematales</taxon>
        <taxon>Thermospiraceae</taxon>
        <taxon>Thermospira</taxon>
    </lineage>
</organism>
<dbReference type="Proteomes" id="UP001056539">
    <property type="component" value="Chromosome"/>
</dbReference>
<evidence type="ECO:0000313" key="2">
    <source>
        <dbReference type="Proteomes" id="UP001056539"/>
    </source>
</evidence>
<sequence>MRRNRVFWVVVACMIYLGVRGEVWSQRSDLISASQAVARRRFVSAVQAQLRAFQDTASVFLRQVESNLPLPQGMLLVEKTNSYYFQMGNDFADFEYRFIARLSNENVLMVLTWYYSPSYNERSYNLVKSLPYLTQGSLWWQNQTNRGVVYTIWREKDVYSYFRIVEEKENTLQQGFLITIQFLPIKKISSQTREQMIWEYIMKSDWRSLERLLR</sequence>
<reference evidence="1" key="1">
    <citation type="submission" date="2021-04" db="EMBL/GenBank/DDBJ databases">
        <authorList>
            <person name="Postec A."/>
        </authorList>
    </citation>
    <scope>NUCLEOTIDE SEQUENCE</scope>
    <source>
        <strain evidence="1">F1F22</strain>
    </source>
</reference>